<keyword evidence="1" id="KW-1133">Transmembrane helix</keyword>
<accession>A0A645A017</accession>
<gene>
    <name evidence="2" type="ORF">SDC9_89837</name>
</gene>
<name>A0A645A017_9ZZZZ</name>
<proteinExistence type="predicted"/>
<comment type="caution">
    <text evidence="2">The sequence shown here is derived from an EMBL/GenBank/DDBJ whole genome shotgun (WGS) entry which is preliminary data.</text>
</comment>
<dbReference type="AlphaFoldDB" id="A0A645A017"/>
<dbReference type="EMBL" id="VSSQ01010000">
    <property type="protein sequence ID" value="MPM43164.1"/>
    <property type="molecule type" value="Genomic_DNA"/>
</dbReference>
<organism evidence="2">
    <name type="scientific">bioreactor metagenome</name>
    <dbReference type="NCBI Taxonomy" id="1076179"/>
    <lineage>
        <taxon>unclassified sequences</taxon>
        <taxon>metagenomes</taxon>
        <taxon>ecological metagenomes</taxon>
    </lineage>
</organism>
<sequence length="49" mass="5604">MPSGSYKLSNNNDFGPRVPKPDLKACLIWFLVFIVVVLAIMAYAIWFEK</sequence>
<reference evidence="2" key="1">
    <citation type="submission" date="2019-08" db="EMBL/GenBank/DDBJ databases">
        <authorList>
            <person name="Kucharzyk K."/>
            <person name="Murdoch R.W."/>
            <person name="Higgins S."/>
            <person name="Loffler F."/>
        </authorList>
    </citation>
    <scope>NUCLEOTIDE SEQUENCE</scope>
</reference>
<keyword evidence="1" id="KW-0812">Transmembrane</keyword>
<feature type="transmembrane region" description="Helical" evidence="1">
    <location>
        <begin position="27"/>
        <end position="47"/>
    </location>
</feature>
<protein>
    <submittedName>
        <fullName evidence="2">Uncharacterized protein</fullName>
    </submittedName>
</protein>
<evidence type="ECO:0000313" key="2">
    <source>
        <dbReference type="EMBL" id="MPM43164.1"/>
    </source>
</evidence>
<keyword evidence="1" id="KW-0472">Membrane</keyword>
<evidence type="ECO:0000256" key="1">
    <source>
        <dbReference type="SAM" id="Phobius"/>
    </source>
</evidence>